<dbReference type="InterPro" id="IPR050194">
    <property type="entry name" value="Glycosyltransferase_grp1"/>
</dbReference>
<keyword evidence="2" id="KW-0808">Transferase</keyword>
<dbReference type="EMBL" id="FOZL01000001">
    <property type="protein sequence ID" value="SFS07129.1"/>
    <property type="molecule type" value="Genomic_DNA"/>
</dbReference>
<dbReference type="GO" id="GO:0016757">
    <property type="term" value="F:glycosyltransferase activity"/>
    <property type="evidence" value="ECO:0007669"/>
    <property type="project" value="InterPro"/>
</dbReference>
<evidence type="ECO:0000313" key="2">
    <source>
        <dbReference type="EMBL" id="SFS07129.1"/>
    </source>
</evidence>
<feature type="domain" description="Glycosyl transferase family 1" evidence="1">
    <location>
        <begin position="232"/>
        <end position="386"/>
    </location>
</feature>
<keyword evidence="3" id="KW-1185">Reference proteome</keyword>
<dbReference type="Proteomes" id="UP000199024">
    <property type="component" value="Unassembled WGS sequence"/>
</dbReference>
<accession>A0A1I6LUL1</accession>
<gene>
    <name evidence="2" type="ORF">SAMN05421771_1295</name>
</gene>
<dbReference type="SUPFAM" id="SSF53756">
    <property type="entry name" value="UDP-Glycosyltransferase/glycogen phosphorylase"/>
    <property type="match status" value="1"/>
</dbReference>
<proteinExistence type="predicted"/>
<evidence type="ECO:0000313" key="3">
    <source>
        <dbReference type="Proteomes" id="UP000199024"/>
    </source>
</evidence>
<dbReference type="RefSeq" id="WP_089837687.1">
    <property type="nucleotide sequence ID" value="NZ_FOZL01000001.1"/>
</dbReference>
<dbReference type="OrthoDB" id="118340at2"/>
<evidence type="ECO:0000259" key="1">
    <source>
        <dbReference type="Pfam" id="PF00534"/>
    </source>
</evidence>
<reference evidence="2 3" key="1">
    <citation type="submission" date="2016-10" db="EMBL/GenBank/DDBJ databases">
        <authorList>
            <person name="de Groot N.N."/>
        </authorList>
    </citation>
    <scope>NUCLEOTIDE SEQUENCE [LARGE SCALE GENOMIC DNA]</scope>
    <source>
        <strain evidence="2 3">DSM 21001</strain>
    </source>
</reference>
<dbReference type="CDD" id="cd03801">
    <property type="entry name" value="GT4_PimA-like"/>
    <property type="match status" value="1"/>
</dbReference>
<organism evidence="2 3">
    <name type="scientific">Granulicella pectinivorans</name>
    <dbReference type="NCBI Taxonomy" id="474950"/>
    <lineage>
        <taxon>Bacteria</taxon>
        <taxon>Pseudomonadati</taxon>
        <taxon>Acidobacteriota</taxon>
        <taxon>Terriglobia</taxon>
        <taxon>Terriglobales</taxon>
        <taxon>Acidobacteriaceae</taxon>
        <taxon>Granulicella</taxon>
    </lineage>
</organism>
<dbReference type="PANTHER" id="PTHR45947">
    <property type="entry name" value="SULFOQUINOVOSYL TRANSFERASE SQD2"/>
    <property type="match status" value="1"/>
</dbReference>
<name>A0A1I6LUL1_9BACT</name>
<dbReference type="AlphaFoldDB" id="A0A1I6LUL1"/>
<dbReference type="STRING" id="474950.SAMN05421771_1295"/>
<dbReference type="PANTHER" id="PTHR45947:SF3">
    <property type="entry name" value="SULFOQUINOVOSYL TRANSFERASE SQD2"/>
    <property type="match status" value="1"/>
</dbReference>
<dbReference type="InterPro" id="IPR001296">
    <property type="entry name" value="Glyco_trans_1"/>
</dbReference>
<protein>
    <submittedName>
        <fullName evidence="2">Glycosyltransferase involved in cell wall bisynthesis</fullName>
    </submittedName>
</protein>
<dbReference type="Pfam" id="PF00534">
    <property type="entry name" value="Glycos_transf_1"/>
    <property type="match status" value="1"/>
</dbReference>
<dbReference type="Gene3D" id="3.40.50.2000">
    <property type="entry name" value="Glycogen Phosphorylase B"/>
    <property type="match status" value="2"/>
</dbReference>
<sequence>MASHGPRIMDQYEVILVAPNVSEQMGGEAIKALHIYLELAKQGVKVHQVTHVRVKAELDKKFPEMSVTYVPDTGLEKALYRSPLFEQTLNRAFLKAGLKVVEEMLTWNPRAVVHLTSPVSPILRYPSLPSSHVVIGPINGNIHYPPGFLHRETRSYKVRRWLHGLMQARNRVLPDGKRQAAALLVAGGKRTYDSLRAGGCTENQLVDSIDSGVQDRLALLPRITHTGVNPRFYHNGRLVEHKGTDLIIKALALTKLPIELTIIGRGPELPKMRALVKEMALDNRVIFIEWVANHEDLAEMLRQYRAFVFPSLAEANGIVVQEAMVQGLPVIACDWGGPSLLVTPETGFLIPPRDEEFVIEELAAKMDQLAQDGELAERMSIAARKRALDKHFIWSDIIKEWRTVYARIAPK</sequence>